<name>A0A0X8HEL7_9GAMM</name>
<dbReference type="AlphaFoldDB" id="A0A0X8HEL7"/>
<organism evidence="2 3">
    <name type="scientific">Halomonas chromatireducens</name>
    <dbReference type="NCBI Taxonomy" id="507626"/>
    <lineage>
        <taxon>Bacteria</taxon>
        <taxon>Pseudomonadati</taxon>
        <taxon>Pseudomonadota</taxon>
        <taxon>Gammaproteobacteria</taxon>
        <taxon>Oceanospirillales</taxon>
        <taxon>Halomonadaceae</taxon>
        <taxon>Halomonas</taxon>
    </lineage>
</organism>
<dbReference type="Proteomes" id="UP000063387">
    <property type="component" value="Chromosome"/>
</dbReference>
<dbReference type="KEGG" id="hco:LOKO_02033"/>
<protein>
    <submittedName>
        <fullName evidence="2">Uncharacterized protein</fullName>
    </submittedName>
</protein>
<evidence type="ECO:0000256" key="1">
    <source>
        <dbReference type="SAM" id="MobiDB-lite"/>
    </source>
</evidence>
<feature type="region of interest" description="Disordered" evidence="1">
    <location>
        <begin position="71"/>
        <end position="107"/>
    </location>
</feature>
<keyword evidence="3" id="KW-1185">Reference proteome</keyword>
<accession>A0A0X8HEL7</accession>
<reference evidence="2 3" key="1">
    <citation type="journal article" date="2016" name="Genome Announc.">
        <title>Draft Genome Sequence of 'Halomonas chromatireducens' Strain AGD 8-3, a Haloalkaliphilic Chromate- and Selenite-Reducing Gammaproteobacterium.</title>
        <authorList>
            <person name="Sharko F.S."/>
            <person name="Shapovalova A.A."/>
            <person name="Tsygankova S.V."/>
            <person name="Komova A.V."/>
            <person name="Boulygina E.S."/>
            <person name="Teslyuk A.B."/>
            <person name="Gotovtsev P.M."/>
            <person name="Namsaraev Z.B."/>
            <person name="Khijniak T.V."/>
            <person name="Nedoluzhko A.V."/>
            <person name="Vasilov R.G."/>
        </authorList>
    </citation>
    <scope>NUCLEOTIDE SEQUENCE [LARGE SCALE GENOMIC DNA]</scope>
    <source>
        <strain evidence="2 3">AGD 8-3</strain>
    </source>
</reference>
<reference evidence="2 3" key="2">
    <citation type="submission" date="2016-02" db="EMBL/GenBank/DDBJ databases">
        <authorList>
            <person name="Wen L."/>
            <person name="He K."/>
            <person name="Yang H."/>
        </authorList>
    </citation>
    <scope>NUCLEOTIDE SEQUENCE [LARGE SCALE GENOMIC DNA]</scope>
    <source>
        <strain evidence="2 3">AGD 8-3</strain>
    </source>
</reference>
<sequence length="136" mass="14942">MKEQLLERRSASRLAPSGASAEAAVAGYYRDHRQHRRESFGLQSPMRRTGAEASSYSVVIACHGRKNPLLERRSASRLAPSGALAEAADADNNSQHRHQERLSDHASPSSWVASSRILNFWILPVTVIGNSSTNFT</sequence>
<evidence type="ECO:0000313" key="2">
    <source>
        <dbReference type="EMBL" id="AMD01100.1"/>
    </source>
</evidence>
<proteinExistence type="predicted"/>
<evidence type="ECO:0000313" key="3">
    <source>
        <dbReference type="Proteomes" id="UP000063387"/>
    </source>
</evidence>
<gene>
    <name evidence="2" type="ORF">LOKO_02033</name>
</gene>
<dbReference type="EMBL" id="CP014226">
    <property type="protein sequence ID" value="AMD01100.1"/>
    <property type="molecule type" value="Genomic_DNA"/>
</dbReference>
<dbReference type="STRING" id="507626.LOKO_02033"/>